<reference evidence="1" key="2">
    <citation type="submission" date="2015-07" db="EMBL/GenBank/DDBJ databases">
        <title>Plasmids, circular viruses and viroids from rat gut.</title>
        <authorList>
            <person name="Jorgensen T.J."/>
            <person name="Hansen M.A."/>
            <person name="Xu Z."/>
            <person name="Tabak M.A."/>
            <person name="Sorensen S.J."/>
            <person name="Hansen L.H."/>
        </authorList>
    </citation>
    <scope>NUCLEOTIDE SEQUENCE</scope>
    <source>
        <strain evidence="1">RGRH0503</strain>
    </source>
</reference>
<sequence length="216" mass="23611">MSGIRAQVVFRTATDLPKDRVTNTFYFWNASEGEFPVAAEVIALLLQEFYETLWESPYAYGNWVRLSGGFWINFYDMSQPEPRVPYRVDISGSGFAGGASLTPAEVSTVMSFHGAPINGQSQARRRGRIYIPGINDSMIEQATSGAYPTFKAAWLARVNTCAAALQAASGSALVGWNVYSQVAGTYAPVVGGWVDEAPDTQRRRGQSATSRVTWTT</sequence>
<accession>A0A0H5Q155</accession>
<evidence type="ECO:0000313" key="1">
    <source>
        <dbReference type="EMBL" id="CRY95144.1"/>
    </source>
</evidence>
<dbReference type="EMBL" id="LN853141">
    <property type="protein sequence ID" value="CRY95144.1"/>
    <property type="molecule type" value="Genomic_DNA"/>
</dbReference>
<reference evidence="1" key="1">
    <citation type="submission" date="2015-06" db="EMBL/GenBank/DDBJ databases">
        <authorList>
            <person name="Joergensen T."/>
        </authorList>
    </citation>
    <scope>NUCLEOTIDE SEQUENCE</scope>
    <source>
        <strain evidence="1">RGRH0503</strain>
    </source>
</reference>
<proteinExistence type="predicted"/>
<dbReference type="AlphaFoldDB" id="A0A0H5Q155"/>
<name>A0A0H5Q155_9ZZZZ</name>
<organism evidence="1">
    <name type="scientific">uncultured prokaryote</name>
    <dbReference type="NCBI Taxonomy" id="198431"/>
    <lineage>
        <taxon>unclassified sequences</taxon>
        <taxon>environmental samples</taxon>
    </lineage>
</organism>
<protein>
    <submittedName>
        <fullName evidence="1">Uncharacterized protein</fullName>
    </submittedName>
</protein>